<proteinExistence type="predicted"/>
<dbReference type="EMBL" id="KN825007">
    <property type="protein sequence ID" value="KIK96040.1"/>
    <property type="molecule type" value="Genomic_DNA"/>
</dbReference>
<evidence type="ECO:0000313" key="1">
    <source>
        <dbReference type="EMBL" id="KIK96040.1"/>
    </source>
</evidence>
<evidence type="ECO:0000313" key="2">
    <source>
        <dbReference type="Proteomes" id="UP000054538"/>
    </source>
</evidence>
<dbReference type="SUPFAM" id="SSF52047">
    <property type="entry name" value="RNI-like"/>
    <property type="match status" value="1"/>
</dbReference>
<dbReference type="OrthoDB" id="2692326at2759"/>
<dbReference type="InParanoid" id="A0A0D0E9T4"/>
<dbReference type="Gene3D" id="3.80.10.10">
    <property type="entry name" value="Ribonuclease Inhibitor"/>
    <property type="match status" value="1"/>
</dbReference>
<dbReference type="AlphaFoldDB" id="A0A0D0E9T4"/>
<dbReference type="Proteomes" id="UP000054538">
    <property type="component" value="Unassembled WGS sequence"/>
</dbReference>
<dbReference type="STRING" id="930991.A0A0D0E9T4"/>
<accession>A0A0D0E9T4</accession>
<protein>
    <recommendedName>
        <fullName evidence="3">F-box domain-containing protein</fullName>
    </recommendedName>
</protein>
<dbReference type="HOGENOM" id="CLU_024199_2_3_1"/>
<reference evidence="2" key="2">
    <citation type="submission" date="2015-01" db="EMBL/GenBank/DDBJ databases">
        <title>Evolutionary Origins and Diversification of the Mycorrhizal Mutualists.</title>
        <authorList>
            <consortium name="DOE Joint Genome Institute"/>
            <consortium name="Mycorrhizal Genomics Consortium"/>
            <person name="Kohler A."/>
            <person name="Kuo A."/>
            <person name="Nagy L.G."/>
            <person name="Floudas D."/>
            <person name="Copeland A."/>
            <person name="Barry K.W."/>
            <person name="Cichocki N."/>
            <person name="Veneault-Fourrey C."/>
            <person name="LaButti K."/>
            <person name="Lindquist E.A."/>
            <person name="Lipzen A."/>
            <person name="Lundell T."/>
            <person name="Morin E."/>
            <person name="Murat C."/>
            <person name="Riley R."/>
            <person name="Ohm R."/>
            <person name="Sun H."/>
            <person name="Tunlid A."/>
            <person name="Henrissat B."/>
            <person name="Grigoriev I.V."/>
            <person name="Hibbett D.S."/>
            <person name="Martin F."/>
        </authorList>
    </citation>
    <scope>NUCLEOTIDE SEQUENCE [LARGE SCALE GENOMIC DNA]</scope>
    <source>
        <strain evidence="2">Ve08.2h10</strain>
    </source>
</reference>
<evidence type="ECO:0008006" key="3">
    <source>
        <dbReference type="Google" id="ProtNLM"/>
    </source>
</evidence>
<sequence>MGVPPPLELLTFPSVTSTVDPSGRKSLAEEAQARIDEEILIRYLPICTLRTQRNALSPISRLPDELFAAVFVHNAQECYSSSKRRTWPPPSVPSWVNVSYVCNHWRTVALDCPTLWTYLFFVSRPWMAELLTRSKMAPLCVQLDLSFPNTSLQKWEMLFPHLPRVKELHIRSLSCVTASQLISRLTIPTPLLQSLHLSRRHGPCSTAVLDGTPSVLPVILSGMTPSLRSLELSKLDIAWHALALSAVTNLKLRDMPSPPTMDSLASILAQMPELRELELEHTLRWDPSLSRGALDLVPDKVTLPRLSRLVIVAPTSAAVRFLSHVHIPASTQTRLKCSYQGRPSIFHLLPYSTKRIDSGEDGNQVSPPTGVLRSLNIEGCPPLRVHFTCGTSEDGYKYSSFSIPEASSNKRSNHDWDCAIPLKMDLDRDSESLPLSEIVVGDVCRDLSLTHLQSLAVGIIGSFNFSETFWKEIFTLAQGLRFVKLKYTTSLRGLVTALAPNHHEHGKGGDSRFVALALASIELEQVSFTSACGARTQGDSNNCQPTVGCLCDALTRRKAVGLSLGMIAIHESDNVAVQEVQELRRVVCQVTWDEIDRAQEATGEWDAEF</sequence>
<name>A0A0D0E9T4_9AGAM</name>
<keyword evidence="2" id="KW-1185">Reference proteome</keyword>
<gene>
    <name evidence="1" type="ORF">PAXRUDRAFT_826390</name>
</gene>
<dbReference type="Gene3D" id="1.20.1280.50">
    <property type="match status" value="1"/>
</dbReference>
<reference evidence="1 2" key="1">
    <citation type="submission" date="2014-04" db="EMBL/GenBank/DDBJ databases">
        <authorList>
            <consortium name="DOE Joint Genome Institute"/>
            <person name="Kuo A."/>
            <person name="Kohler A."/>
            <person name="Jargeat P."/>
            <person name="Nagy L.G."/>
            <person name="Floudas D."/>
            <person name="Copeland A."/>
            <person name="Barry K.W."/>
            <person name="Cichocki N."/>
            <person name="Veneault-Fourrey C."/>
            <person name="LaButti K."/>
            <person name="Lindquist E.A."/>
            <person name="Lipzen A."/>
            <person name="Lundell T."/>
            <person name="Morin E."/>
            <person name="Murat C."/>
            <person name="Sun H."/>
            <person name="Tunlid A."/>
            <person name="Henrissat B."/>
            <person name="Grigoriev I.V."/>
            <person name="Hibbett D.S."/>
            <person name="Martin F."/>
            <person name="Nordberg H.P."/>
            <person name="Cantor M.N."/>
            <person name="Hua S.X."/>
        </authorList>
    </citation>
    <scope>NUCLEOTIDE SEQUENCE [LARGE SCALE GENOMIC DNA]</scope>
    <source>
        <strain evidence="1 2">Ve08.2h10</strain>
    </source>
</reference>
<dbReference type="InterPro" id="IPR032675">
    <property type="entry name" value="LRR_dom_sf"/>
</dbReference>
<organism evidence="1 2">
    <name type="scientific">Paxillus rubicundulus Ve08.2h10</name>
    <dbReference type="NCBI Taxonomy" id="930991"/>
    <lineage>
        <taxon>Eukaryota</taxon>
        <taxon>Fungi</taxon>
        <taxon>Dikarya</taxon>
        <taxon>Basidiomycota</taxon>
        <taxon>Agaricomycotina</taxon>
        <taxon>Agaricomycetes</taxon>
        <taxon>Agaricomycetidae</taxon>
        <taxon>Boletales</taxon>
        <taxon>Paxilineae</taxon>
        <taxon>Paxillaceae</taxon>
        <taxon>Paxillus</taxon>
    </lineage>
</organism>